<dbReference type="RefSeq" id="WP_305102222.1">
    <property type="nucleotide sequence ID" value="NZ_JAUTWS010000002.1"/>
</dbReference>
<sequence>MDGHNPAPGTWKLQDAKARFSALVREAQRHGPQRVTVHGRDAVVVLSAEDYARLTTPRRSLFELMQTSPLRDLDIEFGEPGPRLPVRDAEL</sequence>
<dbReference type="PANTHER" id="PTHR33713">
    <property type="entry name" value="ANTITOXIN YAFN-RELATED"/>
    <property type="match status" value="1"/>
</dbReference>
<dbReference type="Gene3D" id="3.40.1620.10">
    <property type="entry name" value="YefM-like domain"/>
    <property type="match status" value="1"/>
</dbReference>
<dbReference type="NCBIfam" id="TIGR01552">
    <property type="entry name" value="phd_fam"/>
    <property type="match status" value="1"/>
</dbReference>
<dbReference type="InterPro" id="IPR051405">
    <property type="entry name" value="phD/YefM_antitoxin"/>
</dbReference>
<dbReference type="PANTHER" id="PTHR33713:SF9">
    <property type="entry name" value="ANTITOXIN"/>
    <property type="match status" value="1"/>
</dbReference>
<evidence type="ECO:0000256" key="2">
    <source>
        <dbReference type="RuleBase" id="RU362080"/>
    </source>
</evidence>
<reference evidence="3 4" key="1">
    <citation type="submission" date="2023-08" db="EMBL/GenBank/DDBJ databases">
        <title>The draft genome sequence of Paracraurococcus sp. LOR1-02.</title>
        <authorList>
            <person name="Kingkaew E."/>
            <person name="Tanasupawat S."/>
        </authorList>
    </citation>
    <scope>NUCLEOTIDE SEQUENCE [LARGE SCALE GENOMIC DNA]</scope>
    <source>
        <strain evidence="3 4">LOR1-02</strain>
    </source>
</reference>
<comment type="similarity">
    <text evidence="1 2">Belongs to the phD/YefM antitoxin family.</text>
</comment>
<dbReference type="Proteomes" id="UP001243009">
    <property type="component" value="Unassembled WGS sequence"/>
</dbReference>
<dbReference type="InterPro" id="IPR006442">
    <property type="entry name" value="Antitoxin_Phd/YefM"/>
</dbReference>
<protein>
    <recommendedName>
        <fullName evidence="2">Antitoxin</fullName>
    </recommendedName>
</protein>
<organism evidence="3 4">
    <name type="scientific">Paracraurococcus lichenis</name>
    <dbReference type="NCBI Taxonomy" id="3064888"/>
    <lineage>
        <taxon>Bacteria</taxon>
        <taxon>Pseudomonadati</taxon>
        <taxon>Pseudomonadota</taxon>
        <taxon>Alphaproteobacteria</taxon>
        <taxon>Acetobacterales</taxon>
        <taxon>Roseomonadaceae</taxon>
        <taxon>Paracraurococcus</taxon>
    </lineage>
</organism>
<evidence type="ECO:0000313" key="3">
    <source>
        <dbReference type="EMBL" id="MDO9707357.1"/>
    </source>
</evidence>
<accession>A0ABT9DTX8</accession>
<proteinExistence type="inferred from homology"/>
<evidence type="ECO:0000256" key="1">
    <source>
        <dbReference type="ARBA" id="ARBA00009981"/>
    </source>
</evidence>
<gene>
    <name evidence="3" type="ORF">Q7A36_03300</name>
</gene>
<comment type="function">
    <text evidence="2">Antitoxin component of a type II toxin-antitoxin (TA) system.</text>
</comment>
<dbReference type="SUPFAM" id="SSF143120">
    <property type="entry name" value="YefM-like"/>
    <property type="match status" value="1"/>
</dbReference>
<keyword evidence="4" id="KW-1185">Reference proteome</keyword>
<name>A0ABT9DTX8_9PROT</name>
<dbReference type="EMBL" id="JAUTWS010000002">
    <property type="protein sequence ID" value="MDO9707357.1"/>
    <property type="molecule type" value="Genomic_DNA"/>
</dbReference>
<evidence type="ECO:0000313" key="4">
    <source>
        <dbReference type="Proteomes" id="UP001243009"/>
    </source>
</evidence>
<dbReference type="InterPro" id="IPR036165">
    <property type="entry name" value="YefM-like_sf"/>
</dbReference>
<comment type="caution">
    <text evidence="3">The sequence shown here is derived from an EMBL/GenBank/DDBJ whole genome shotgun (WGS) entry which is preliminary data.</text>
</comment>
<dbReference type="Pfam" id="PF02604">
    <property type="entry name" value="PhdYeFM_antitox"/>
    <property type="match status" value="1"/>
</dbReference>